<dbReference type="Proteomes" id="UP000663848">
    <property type="component" value="Unassembled WGS sequence"/>
</dbReference>
<reference evidence="2" key="1">
    <citation type="submission" date="2021-02" db="EMBL/GenBank/DDBJ databases">
        <authorList>
            <person name="Nowell W R."/>
        </authorList>
    </citation>
    <scope>NUCLEOTIDE SEQUENCE</scope>
</reference>
<keyword evidence="1" id="KW-0472">Membrane</keyword>
<name>A0A821IT30_9BILA</name>
<feature type="non-terminal residue" evidence="2">
    <location>
        <position position="1"/>
    </location>
</feature>
<dbReference type="AlphaFoldDB" id="A0A821IT30"/>
<keyword evidence="1" id="KW-1133">Transmembrane helix</keyword>
<feature type="transmembrane region" description="Helical" evidence="1">
    <location>
        <begin position="63"/>
        <end position="85"/>
    </location>
</feature>
<accession>A0A821IT30</accession>
<protein>
    <submittedName>
        <fullName evidence="2">Uncharacterized protein</fullName>
    </submittedName>
</protein>
<proteinExistence type="predicted"/>
<evidence type="ECO:0000313" key="3">
    <source>
        <dbReference type="Proteomes" id="UP000663848"/>
    </source>
</evidence>
<comment type="caution">
    <text evidence="2">The sequence shown here is derived from an EMBL/GenBank/DDBJ whole genome shotgun (WGS) entry which is preliminary data.</text>
</comment>
<organism evidence="2 3">
    <name type="scientific">Rotaria socialis</name>
    <dbReference type="NCBI Taxonomy" id="392032"/>
    <lineage>
        <taxon>Eukaryota</taxon>
        <taxon>Metazoa</taxon>
        <taxon>Spiralia</taxon>
        <taxon>Gnathifera</taxon>
        <taxon>Rotifera</taxon>
        <taxon>Eurotatoria</taxon>
        <taxon>Bdelloidea</taxon>
        <taxon>Philodinida</taxon>
        <taxon>Philodinidae</taxon>
        <taxon>Rotaria</taxon>
    </lineage>
</organism>
<sequence length="98" mass="11064">ETCAIGKLKNQILSLSVDIDTNEAKSLPEDGNTILFTLIFSTFTNLRYLNFGPSLLYYQRLSFGTRALNIMSICTISLIVFIYLMEELPTSKMLFVAL</sequence>
<gene>
    <name evidence="2" type="ORF">QYT958_LOCUS17922</name>
</gene>
<dbReference type="EMBL" id="CAJOBR010002775">
    <property type="protein sequence ID" value="CAF4703484.1"/>
    <property type="molecule type" value="Genomic_DNA"/>
</dbReference>
<evidence type="ECO:0000256" key="1">
    <source>
        <dbReference type="SAM" id="Phobius"/>
    </source>
</evidence>
<keyword evidence="1" id="KW-0812">Transmembrane</keyword>
<evidence type="ECO:0000313" key="2">
    <source>
        <dbReference type="EMBL" id="CAF4703484.1"/>
    </source>
</evidence>